<keyword evidence="3 6" id="KW-0274">FAD</keyword>
<proteinExistence type="inferred from homology"/>
<feature type="binding site" evidence="6">
    <location>
        <position position="326"/>
    </location>
    <ligand>
        <name>FAD</name>
        <dbReference type="ChEBI" id="CHEBI:57692"/>
    </ligand>
</feature>
<dbReference type="PRINTS" id="PR00368">
    <property type="entry name" value="FADPNR"/>
</dbReference>
<dbReference type="Gene3D" id="3.50.50.60">
    <property type="entry name" value="FAD/NAD(P)-binding domain"/>
    <property type="match status" value="2"/>
</dbReference>
<evidence type="ECO:0000256" key="2">
    <source>
        <dbReference type="ARBA" id="ARBA00022630"/>
    </source>
</evidence>
<evidence type="ECO:0000313" key="9">
    <source>
        <dbReference type="Proteomes" id="UP000256977"/>
    </source>
</evidence>
<name>A0A3D9JS04_9BACL</name>
<keyword evidence="9" id="KW-1185">Reference proteome</keyword>
<evidence type="ECO:0000256" key="3">
    <source>
        <dbReference type="ARBA" id="ARBA00022827"/>
    </source>
</evidence>
<reference evidence="8 9" key="1">
    <citation type="submission" date="2018-07" db="EMBL/GenBank/DDBJ databases">
        <title>Genomic Encyclopedia of Type Strains, Phase III (KMG-III): the genomes of soil and plant-associated and newly described type strains.</title>
        <authorList>
            <person name="Whitman W."/>
        </authorList>
    </citation>
    <scope>NUCLEOTIDE SEQUENCE [LARGE SCALE GENOMIC DNA]</scope>
    <source>
        <strain evidence="8 9">CECT 7287</strain>
    </source>
</reference>
<dbReference type="AlphaFoldDB" id="A0A3D9JS04"/>
<organism evidence="8 9">
    <name type="scientific">Cohnella phaseoli</name>
    <dbReference type="NCBI Taxonomy" id="456490"/>
    <lineage>
        <taxon>Bacteria</taxon>
        <taxon>Bacillati</taxon>
        <taxon>Bacillota</taxon>
        <taxon>Bacilli</taxon>
        <taxon>Bacillales</taxon>
        <taxon>Paenibacillaceae</taxon>
        <taxon>Cohnella</taxon>
    </lineage>
</organism>
<comment type="caution">
    <text evidence="6">Lacks conserved residue(s) required for the propagation of feature annotation.</text>
</comment>
<comment type="cofactor">
    <cofactor evidence="6">
        <name>FAD</name>
        <dbReference type="ChEBI" id="CHEBI:57692"/>
    </cofactor>
    <text evidence="6">Binds 1 FAD per subunit.</text>
</comment>
<comment type="similarity">
    <text evidence="6">Belongs to the ferredoxin--NADP reductase type 2 family.</text>
</comment>
<evidence type="ECO:0000313" key="8">
    <source>
        <dbReference type="EMBL" id="RED76814.1"/>
    </source>
</evidence>
<sequence>MPEQAEIYDVTIVGGGPAGMYAAFYSGMREMRTKIIEAQEQLGGFMRMYPEKMIWDVGGVEPIRCEALIASLEKQARTFEPTVVLGQQVHGLERRPDGTMVLIADNGESHYTRTVILCAGRGITRMQRLDIEGADRYEVANLHYTIVNLERFRDKHVLISGGGHSAVDWSNELAAYASRVTVVHRREKFDALERQITRMYEHADVRTPYYLSKLYGQGEQISHVDLTHMETGAIERLEVDEVVVNHGYKRNYGALLDWGMEHSDYGIIVDGQMDTHLPGVFGAGDFVTYDSKVRLIAGAFNDAVLAVNSAALYMDPTANKMAGVSSHHEIFRERNRTFARRN</sequence>
<gene>
    <name evidence="8" type="ORF">DFP98_11033</name>
</gene>
<dbReference type="Pfam" id="PF07992">
    <property type="entry name" value="Pyr_redox_2"/>
    <property type="match status" value="1"/>
</dbReference>
<protein>
    <recommendedName>
        <fullName evidence="6">Ferredoxin--NADP reductase</fullName>
        <shortName evidence="6">FNR</shortName>
        <shortName evidence="6">Fd-NADP(+) reductase</shortName>
        <ecNumber evidence="6">1.18.1.2</ecNumber>
    </recommendedName>
</protein>
<dbReference type="EMBL" id="QRDZ01000010">
    <property type="protein sequence ID" value="RED76814.1"/>
    <property type="molecule type" value="Genomic_DNA"/>
</dbReference>
<feature type="binding site" evidence="6">
    <location>
        <position position="285"/>
    </location>
    <ligand>
        <name>FAD</name>
        <dbReference type="ChEBI" id="CHEBI:57692"/>
    </ligand>
</feature>
<feature type="binding site" evidence="6">
    <location>
        <position position="49"/>
    </location>
    <ligand>
        <name>FAD</name>
        <dbReference type="ChEBI" id="CHEBI:57692"/>
    </ligand>
</feature>
<dbReference type="InterPro" id="IPR022890">
    <property type="entry name" value="Fd--NADP_Rdtase_type_2"/>
</dbReference>
<evidence type="ECO:0000256" key="1">
    <source>
        <dbReference type="ARBA" id="ARBA00011738"/>
    </source>
</evidence>
<comment type="caution">
    <text evidence="8">The sequence shown here is derived from an EMBL/GenBank/DDBJ whole genome shotgun (WGS) entry which is preliminary data.</text>
</comment>
<keyword evidence="5 6" id="KW-0560">Oxidoreductase</keyword>
<comment type="catalytic activity">
    <reaction evidence="6">
        <text>2 reduced [2Fe-2S]-[ferredoxin] + NADP(+) + H(+) = 2 oxidized [2Fe-2S]-[ferredoxin] + NADPH</text>
        <dbReference type="Rhea" id="RHEA:20125"/>
        <dbReference type="Rhea" id="RHEA-COMP:10000"/>
        <dbReference type="Rhea" id="RHEA-COMP:10001"/>
        <dbReference type="ChEBI" id="CHEBI:15378"/>
        <dbReference type="ChEBI" id="CHEBI:33737"/>
        <dbReference type="ChEBI" id="CHEBI:33738"/>
        <dbReference type="ChEBI" id="CHEBI:57783"/>
        <dbReference type="ChEBI" id="CHEBI:58349"/>
        <dbReference type="EC" id="1.18.1.2"/>
    </reaction>
</comment>
<dbReference type="PANTHER" id="PTHR48105">
    <property type="entry name" value="THIOREDOXIN REDUCTASE 1-RELATED-RELATED"/>
    <property type="match status" value="1"/>
</dbReference>
<evidence type="ECO:0000256" key="4">
    <source>
        <dbReference type="ARBA" id="ARBA00022857"/>
    </source>
</evidence>
<feature type="domain" description="FAD/NAD(P)-binding" evidence="7">
    <location>
        <begin position="8"/>
        <end position="300"/>
    </location>
</feature>
<dbReference type="SUPFAM" id="SSF51905">
    <property type="entry name" value="FAD/NAD(P)-binding domain"/>
    <property type="match status" value="1"/>
</dbReference>
<dbReference type="GO" id="GO:0004324">
    <property type="term" value="F:ferredoxin-NADP+ reductase activity"/>
    <property type="evidence" value="ECO:0007669"/>
    <property type="project" value="UniProtKB-UniRule"/>
</dbReference>
<dbReference type="EC" id="1.18.1.2" evidence="6"/>
<evidence type="ECO:0000259" key="7">
    <source>
        <dbReference type="Pfam" id="PF07992"/>
    </source>
</evidence>
<feature type="binding site" evidence="6">
    <location>
        <position position="37"/>
    </location>
    <ligand>
        <name>FAD</name>
        <dbReference type="ChEBI" id="CHEBI:57692"/>
    </ligand>
</feature>
<feature type="binding site" evidence="6">
    <location>
        <position position="89"/>
    </location>
    <ligand>
        <name>FAD</name>
        <dbReference type="ChEBI" id="CHEBI:57692"/>
    </ligand>
</feature>
<dbReference type="GO" id="GO:0050660">
    <property type="term" value="F:flavin adenine dinucleotide binding"/>
    <property type="evidence" value="ECO:0007669"/>
    <property type="project" value="UniProtKB-UniRule"/>
</dbReference>
<evidence type="ECO:0000256" key="5">
    <source>
        <dbReference type="ARBA" id="ARBA00023002"/>
    </source>
</evidence>
<dbReference type="InterPro" id="IPR023753">
    <property type="entry name" value="FAD/NAD-binding_dom"/>
</dbReference>
<keyword evidence="4 6" id="KW-0521">NADP</keyword>
<dbReference type="InterPro" id="IPR036188">
    <property type="entry name" value="FAD/NAD-bd_sf"/>
</dbReference>
<dbReference type="HAMAP" id="MF_01685">
    <property type="entry name" value="FENR2"/>
    <property type="match status" value="1"/>
</dbReference>
<evidence type="ECO:0000256" key="6">
    <source>
        <dbReference type="HAMAP-Rule" id="MF_01685"/>
    </source>
</evidence>
<accession>A0A3D9JS04</accession>
<dbReference type="InterPro" id="IPR050097">
    <property type="entry name" value="Ferredoxin-NADP_redctase_2"/>
</dbReference>
<dbReference type="OrthoDB" id="9806179at2"/>
<dbReference type="RefSeq" id="WP_116061284.1">
    <property type="nucleotide sequence ID" value="NZ_QRDZ01000010.1"/>
</dbReference>
<keyword evidence="2 6" id="KW-0285">Flavoprotein</keyword>
<dbReference type="PRINTS" id="PR00469">
    <property type="entry name" value="PNDRDTASEII"/>
</dbReference>
<comment type="subunit">
    <text evidence="1 6">Homodimer.</text>
</comment>
<dbReference type="GO" id="GO:0050661">
    <property type="term" value="F:NADP binding"/>
    <property type="evidence" value="ECO:0007669"/>
    <property type="project" value="UniProtKB-UniRule"/>
</dbReference>
<dbReference type="Proteomes" id="UP000256977">
    <property type="component" value="Unassembled WGS sequence"/>
</dbReference>